<reference evidence="1" key="1">
    <citation type="submission" date="2023-02" db="EMBL/GenBank/DDBJ databases">
        <authorList>
            <person name="Palmer J.M."/>
        </authorList>
    </citation>
    <scope>NUCLEOTIDE SEQUENCE</scope>
    <source>
        <strain evidence="1">FW57</strain>
    </source>
</reference>
<protein>
    <submittedName>
        <fullName evidence="1">Uncharacterized protein</fullName>
    </submittedName>
</protein>
<evidence type="ECO:0000313" key="2">
    <source>
        <dbReference type="Proteomes" id="UP001197093"/>
    </source>
</evidence>
<dbReference type="AlphaFoldDB" id="A0AAD4F5D0"/>
<proteinExistence type="predicted"/>
<organism evidence="1 2">
    <name type="scientific">Staphylotrichum longicolle</name>
    <dbReference type="NCBI Taxonomy" id="669026"/>
    <lineage>
        <taxon>Eukaryota</taxon>
        <taxon>Fungi</taxon>
        <taxon>Dikarya</taxon>
        <taxon>Ascomycota</taxon>
        <taxon>Pezizomycotina</taxon>
        <taxon>Sordariomycetes</taxon>
        <taxon>Sordariomycetidae</taxon>
        <taxon>Sordariales</taxon>
        <taxon>Chaetomiaceae</taxon>
        <taxon>Staphylotrichum</taxon>
    </lineage>
</organism>
<comment type="caution">
    <text evidence="1">The sequence shown here is derived from an EMBL/GenBank/DDBJ whole genome shotgun (WGS) entry which is preliminary data.</text>
</comment>
<gene>
    <name evidence="1" type="ORF">NEMBOFW57_003110</name>
</gene>
<sequence>MLSEAPFRSYPLLTPEEFHEVCHHLDRRYCHATLGPARRRWKLRVCTALNTSGPAAAAFALGPEYSTYLQIVRPLEGELDDGDLSACLDNFSFGDGGGVDGEVEMEVDGGGERDREMMEAEEADRAPCLWFSLHDLPADEQEQALHVDTVFRRLVPEQYKEGLRSSVGGIGGISVDSFECSKENYLMVWLGLVGGCVGLWVPAEMALES</sequence>
<dbReference type="EMBL" id="JAHCVI010000001">
    <property type="protein sequence ID" value="KAG7293064.1"/>
    <property type="molecule type" value="Genomic_DNA"/>
</dbReference>
<accession>A0AAD4F5D0</accession>
<dbReference type="Proteomes" id="UP001197093">
    <property type="component" value="Unassembled WGS sequence"/>
</dbReference>
<name>A0AAD4F5D0_9PEZI</name>
<keyword evidence="2" id="KW-1185">Reference proteome</keyword>
<evidence type="ECO:0000313" key="1">
    <source>
        <dbReference type="EMBL" id="KAG7293064.1"/>
    </source>
</evidence>